<reference evidence="1 2" key="1">
    <citation type="journal article" date="2013" name="Genome Announc.">
        <title>Complete Genome of Bacillus subtilis Myophage Grass.</title>
        <authorList>
            <person name="Miller S.Y."/>
            <person name="Colquhoun J.M."/>
            <person name="Perl A.L."/>
            <person name="Chamakura K.R."/>
            <person name="Kuty Everett G.F."/>
        </authorList>
    </citation>
    <scope>NUCLEOTIDE SEQUENCE [LARGE SCALE GENOMIC DNA]</scope>
</reference>
<sequence>MKVQETIKRIEGLEHKINTVYGIMPLLDDEVDESIKDTLTKWERERDTLVARLEMTELAPLSLLKPCCDESKPVDFKFNANHAVKVKLTSEGLAELKRQHDELYAYYGDYIGEFILPKTDEEGYSEFQLWDLMYRLGRLMKMGTNIPFQTDMIFLGGEPLKGKENE</sequence>
<accession>U5PUJ8</accession>
<protein>
    <submittedName>
        <fullName evidence="1">Uncharacterized protein</fullName>
    </submittedName>
</protein>
<evidence type="ECO:0000313" key="2">
    <source>
        <dbReference type="Proteomes" id="UP000017648"/>
    </source>
</evidence>
<dbReference type="Proteomes" id="UP000017648">
    <property type="component" value="Segment"/>
</dbReference>
<dbReference type="GeneID" id="17960130"/>
<organism evidence="1 2">
    <name type="scientific">Bacillus phage Grass</name>
    <dbReference type="NCBI Taxonomy" id="1406785"/>
    <lineage>
        <taxon>Viruses</taxon>
        <taxon>Duplodnaviria</taxon>
        <taxon>Heunggongvirae</taxon>
        <taxon>Uroviricota</taxon>
        <taxon>Caudoviricetes</taxon>
        <taxon>Herelleviridae</taxon>
        <taxon>Bastillevirinae</taxon>
        <taxon>Nitunavirus</taxon>
        <taxon>Nitunavirus grass</taxon>
    </lineage>
</organism>
<gene>
    <name evidence="1" type="ORF">Grass_206</name>
</gene>
<proteinExistence type="predicted"/>
<organismHost>
    <name type="scientific">Bacillus subtilis</name>
    <dbReference type="NCBI Taxonomy" id="1423"/>
</organismHost>
<dbReference type="EMBL" id="KF669652">
    <property type="protein sequence ID" value="AGY47471.1"/>
    <property type="molecule type" value="Genomic_DNA"/>
</dbReference>
<dbReference type="RefSeq" id="YP_008771572.1">
    <property type="nucleotide sequence ID" value="NC_022771.1"/>
</dbReference>
<evidence type="ECO:0000313" key="1">
    <source>
        <dbReference type="EMBL" id="AGY47471.1"/>
    </source>
</evidence>
<keyword evidence="2" id="KW-1185">Reference proteome</keyword>
<name>U5PUJ8_BPGRA</name>
<dbReference type="KEGG" id="vg:17960130"/>